<keyword evidence="3" id="KW-0808">Transferase</keyword>
<protein>
    <submittedName>
        <fullName evidence="3">Methyltransferase</fullName>
        <ecNumber evidence="3">2.1.1.-</ecNumber>
    </submittedName>
</protein>
<dbReference type="InterPro" id="IPR029063">
    <property type="entry name" value="SAM-dependent_MTases_sf"/>
</dbReference>
<comment type="caution">
    <text evidence="3">The sequence shown here is derived from an EMBL/GenBank/DDBJ whole genome shotgun (WGS) entry which is preliminary data.</text>
</comment>
<keyword evidence="4" id="KW-1185">Reference proteome</keyword>
<dbReference type="CDD" id="cd02440">
    <property type="entry name" value="AdoMet_MTases"/>
    <property type="match status" value="1"/>
</dbReference>
<feature type="chain" id="PRO_5041962289" evidence="1">
    <location>
        <begin position="32"/>
        <end position="312"/>
    </location>
</feature>
<evidence type="ECO:0000313" key="4">
    <source>
        <dbReference type="Proteomes" id="UP001224775"/>
    </source>
</evidence>
<accession>A0AAD9DI68</accession>
<dbReference type="GO" id="GO:0008168">
    <property type="term" value="F:methyltransferase activity"/>
    <property type="evidence" value="ECO:0007669"/>
    <property type="project" value="UniProtKB-KW"/>
</dbReference>
<sequence>MATSSASSVAFVAAIIIATVVAMLCAQPAQAFITYSPRACDYRHETCICLYDDDGCSNNNSCHPTRRNFAAACLSGIITVPLITSIKSAGALTPDQASQNYDTYADTYDKLDGGSIATSLGIDEARTKLLGMARGDVLEIGVGTGLNLASYQFGEGGVTSLTLVDISDGMLSQAEARIQQMNIDKNIPIQFVKADATSELVSIFGENKFDSVVDTFSLCVMGNEGAKKCIEEMAGVVKPSGKILLVENTRSSNPLLGSYQDLTASSAADLGGKGCVYNQNVGEMINKSKGMRLEKEESFAAGLFRSFVCTKS</sequence>
<name>A0AAD9DI68_9STRA</name>
<keyword evidence="3" id="KW-0489">Methyltransferase</keyword>
<dbReference type="Pfam" id="PF13649">
    <property type="entry name" value="Methyltransf_25"/>
    <property type="match status" value="1"/>
</dbReference>
<dbReference type="Gene3D" id="3.40.50.150">
    <property type="entry name" value="Vaccinia Virus protein VP39"/>
    <property type="match status" value="1"/>
</dbReference>
<keyword evidence="1" id="KW-0732">Signal</keyword>
<dbReference type="PANTHER" id="PTHR42912">
    <property type="entry name" value="METHYLTRANSFERASE"/>
    <property type="match status" value="1"/>
</dbReference>
<evidence type="ECO:0000259" key="2">
    <source>
        <dbReference type="Pfam" id="PF13649"/>
    </source>
</evidence>
<dbReference type="EMBL" id="JATAAI010000001">
    <property type="protein sequence ID" value="KAK1748122.1"/>
    <property type="molecule type" value="Genomic_DNA"/>
</dbReference>
<organism evidence="3 4">
    <name type="scientific">Skeletonema marinoi</name>
    <dbReference type="NCBI Taxonomy" id="267567"/>
    <lineage>
        <taxon>Eukaryota</taxon>
        <taxon>Sar</taxon>
        <taxon>Stramenopiles</taxon>
        <taxon>Ochrophyta</taxon>
        <taxon>Bacillariophyta</taxon>
        <taxon>Coscinodiscophyceae</taxon>
        <taxon>Thalassiosirophycidae</taxon>
        <taxon>Thalassiosirales</taxon>
        <taxon>Skeletonemataceae</taxon>
        <taxon>Skeletonema</taxon>
        <taxon>Skeletonema marinoi-dohrnii complex</taxon>
    </lineage>
</organism>
<evidence type="ECO:0000256" key="1">
    <source>
        <dbReference type="SAM" id="SignalP"/>
    </source>
</evidence>
<dbReference type="Proteomes" id="UP001224775">
    <property type="component" value="Unassembled WGS sequence"/>
</dbReference>
<dbReference type="InterPro" id="IPR050508">
    <property type="entry name" value="Methyltransf_Superfamily"/>
</dbReference>
<evidence type="ECO:0000313" key="3">
    <source>
        <dbReference type="EMBL" id="KAK1748122.1"/>
    </source>
</evidence>
<feature type="domain" description="Methyltransferase" evidence="2">
    <location>
        <begin position="137"/>
        <end position="241"/>
    </location>
</feature>
<reference evidence="3" key="1">
    <citation type="submission" date="2023-06" db="EMBL/GenBank/DDBJ databases">
        <title>Survivors Of The Sea: Transcriptome response of Skeletonema marinoi to long-term dormancy.</title>
        <authorList>
            <person name="Pinder M.I.M."/>
            <person name="Kourtchenko O."/>
            <person name="Robertson E.K."/>
            <person name="Larsson T."/>
            <person name="Maumus F."/>
            <person name="Osuna-Cruz C.M."/>
            <person name="Vancaester E."/>
            <person name="Stenow R."/>
            <person name="Vandepoele K."/>
            <person name="Ploug H."/>
            <person name="Bruchert V."/>
            <person name="Godhe A."/>
            <person name="Topel M."/>
        </authorList>
    </citation>
    <scope>NUCLEOTIDE SEQUENCE</scope>
    <source>
        <strain evidence="3">R05AC</strain>
    </source>
</reference>
<proteinExistence type="predicted"/>
<dbReference type="AlphaFoldDB" id="A0AAD9DI68"/>
<dbReference type="InterPro" id="IPR041698">
    <property type="entry name" value="Methyltransf_25"/>
</dbReference>
<dbReference type="SUPFAM" id="SSF53335">
    <property type="entry name" value="S-adenosyl-L-methionine-dependent methyltransferases"/>
    <property type="match status" value="1"/>
</dbReference>
<gene>
    <name evidence="3" type="ORF">QTG54_000061</name>
</gene>
<dbReference type="GO" id="GO:0032259">
    <property type="term" value="P:methylation"/>
    <property type="evidence" value="ECO:0007669"/>
    <property type="project" value="UniProtKB-KW"/>
</dbReference>
<feature type="signal peptide" evidence="1">
    <location>
        <begin position="1"/>
        <end position="31"/>
    </location>
</feature>
<dbReference type="PANTHER" id="PTHR42912:SF96">
    <property type="entry name" value="METHYLTRANSFERASE DOMAIN-CONTAINING PROTEIN"/>
    <property type="match status" value="1"/>
</dbReference>
<dbReference type="EC" id="2.1.1.-" evidence="3"/>